<keyword evidence="5 7" id="KW-0472">Membrane</keyword>
<keyword evidence="4 7" id="KW-1133">Transmembrane helix</keyword>
<name>A0A543KRG4_9MICO</name>
<gene>
    <name evidence="9" type="ORF">FB476_2563</name>
</gene>
<feature type="transmembrane region" description="Helical" evidence="7">
    <location>
        <begin position="250"/>
        <end position="268"/>
    </location>
</feature>
<feature type="transmembrane region" description="Helical" evidence="7">
    <location>
        <begin position="416"/>
        <end position="438"/>
    </location>
</feature>
<keyword evidence="10" id="KW-1185">Reference proteome</keyword>
<dbReference type="GO" id="GO:0048039">
    <property type="term" value="F:ubiquinone binding"/>
    <property type="evidence" value="ECO:0007669"/>
    <property type="project" value="TreeGrafter"/>
</dbReference>
<evidence type="ECO:0000259" key="8">
    <source>
        <dbReference type="Pfam" id="PF00361"/>
    </source>
</evidence>
<feature type="transmembrane region" description="Helical" evidence="7">
    <location>
        <begin position="150"/>
        <end position="168"/>
    </location>
</feature>
<feature type="transmembrane region" description="Helical" evidence="7">
    <location>
        <begin position="314"/>
        <end position="338"/>
    </location>
</feature>
<comment type="similarity">
    <text evidence="2">Belongs to the complex I subunit 4 family.</text>
</comment>
<reference evidence="9 10" key="1">
    <citation type="submission" date="2019-06" db="EMBL/GenBank/DDBJ databases">
        <title>Sequencing the genomes of 1000 actinobacteria strains.</title>
        <authorList>
            <person name="Klenk H.-P."/>
        </authorList>
    </citation>
    <scope>NUCLEOTIDE SEQUENCE [LARGE SCALE GENOMIC DNA]</scope>
    <source>
        <strain evidence="9 10">DSM 12362</strain>
    </source>
</reference>
<evidence type="ECO:0000256" key="4">
    <source>
        <dbReference type="ARBA" id="ARBA00022989"/>
    </source>
</evidence>
<dbReference type="NCBIfam" id="TIGR01972">
    <property type="entry name" value="NDH_I_M"/>
    <property type="match status" value="1"/>
</dbReference>
<dbReference type="Pfam" id="PF00361">
    <property type="entry name" value="Proton_antipo_M"/>
    <property type="match status" value="1"/>
</dbReference>
<protein>
    <submittedName>
        <fullName evidence="9">NADH dehydrogenase subunit M</fullName>
    </submittedName>
</protein>
<feature type="transmembrane region" description="Helical" evidence="7">
    <location>
        <begin position="371"/>
        <end position="393"/>
    </location>
</feature>
<sequence length="535" mass="55444">MIDSLRDAGAQALDLVPELGAGWLLLALLPLLLGAVVLLTAGRWPSAPGHRAIRVLSVGAATVSAVGVAGTALHRPTVAEPWIPGLGVWLRLGADGLSVPLLLLTAVVGVVAVSLHLHVPERHRVPTPQEEALESTSPIPLVRGTDVPGLATYHACLLLVLLGALVAFLAGDAILFFVGFELVLVPMWVLVARYGDPGSDRDGAALRFLMVTVVGSTLLLVGLLAVATALGTTDLSVWAAQRGEGIDRGTQLAAAAVLLTGLALKIPVFPLHTWLPWVHATAPTAGSVLLAAVLLKLGTYGVVRLVMPVVPEGFAFWAPLLGGLGVVGILWASLACLVERDLKRLIAWSSVAHLGFVVLGLASGTQTGLQAALFGNVAHGLISALLFVVVGGLKHRWGSADLTVARAALREATPHLGAYLVLGMAASMGLPGLAGFWGEIGAIYAAWDPAPGRPGGWFGLYAVLAAVGGALTVAYSARVLQRVWSGDRLEPRIPDAVRTERYAMRTLGVLVLALGVLPVLLLTVTESVTAAVIGR</sequence>
<feature type="transmembrane region" description="Helical" evidence="7">
    <location>
        <begin position="204"/>
        <end position="230"/>
    </location>
</feature>
<dbReference type="GO" id="GO:0008137">
    <property type="term" value="F:NADH dehydrogenase (ubiquinone) activity"/>
    <property type="evidence" value="ECO:0007669"/>
    <property type="project" value="InterPro"/>
</dbReference>
<dbReference type="InterPro" id="IPR001750">
    <property type="entry name" value="ND/Mrp_TM"/>
</dbReference>
<evidence type="ECO:0000256" key="6">
    <source>
        <dbReference type="RuleBase" id="RU000320"/>
    </source>
</evidence>
<feature type="transmembrane region" description="Helical" evidence="7">
    <location>
        <begin position="458"/>
        <end position="481"/>
    </location>
</feature>
<organism evidence="9 10">
    <name type="scientific">Ornithinimicrobium humiphilum</name>
    <dbReference type="NCBI Taxonomy" id="125288"/>
    <lineage>
        <taxon>Bacteria</taxon>
        <taxon>Bacillati</taxon>
        <taxon>Actinomycetota</taxon>
        <taxon>Actinomycetes</taxon>
        <taxon>Micrococcales</taxon>
        <taxon>Ornithinimicrobiaceae</taxon>
        <taxon>Ornithinimicrobium</taxon>
    </lineage>
</organism>
<dbReference type="GO" id="GO:0016020">
    <property type="term" value="C:membrane"/>
    <property type="evidence" value="ECO:0007669"/>
    <property type="project" value="UniProtKB-SubCell"/>
</dbReference>
<feature type="transmembrane region" description="Helical" evidence="7">
    <location>
        <begin position="345"/>
        <end position="365"/>
    </location>
</feature>
<dbReference type="InterPro" id="IPR003918">
    <property type="entry name" value="NADH_UbQ_OxRdtase"/>
</dbReference>
<evidence type="ECO:0000313" key="10">
    <source>
        <dbReference type="Proteomes" id="UP000315133"/>
    </source>
</evidence>
<feature type="domain" description="NADH:quinone oxidoreductase/Mrp antiporter transmembrane" evidence="8">
    <location>
        <begin position="170"/>
        <end position="448"/>
    </location>
</feature>
<evidence type="ECO:0000256" key="1">
    <source>
        <dbReference type="ARBA" id="ARBA00004127"/>
    </source>
</evidence>
<proteinExistence type="inferred from homology"/>
<feature type="transmembrane region" description="Helical" evidence="7">
    <location>
        <begin position="20"/>
        <end position="41"/>
    </location>
</feature>
<dbReference type="GO" id="GO:0042773">
    <property type="term" value="P:ATP synthesis coupled electron transport"/>
    <property type="evidence" value="ECO:0007669"/>
    <property type="project" value="InterPro"/>
</dbReference>
<dbReference type="RefSeq" id="WP_238329696.1">
    <property type="nucleotide sequence ID" value="NZ_BAAAIL010000001.1"/>
</dbReference>
<dbReference type="InterPro" id="IPR010227">
    <property type="entry name" value="NADH_Q_OxRdtase_chainM/4"/>
</dbReference>
<feature type="transmembrane region" description="Helical" evidence="7">
    <location>
        <begin position="53"/>
        <end position="73"/>
    </location>
</feature>
<dbReference type="GO" id="GO:0012505">
    <property type="term" value="C:endomembrane system"/>
    <property type="evidence" value="ECO:0007669"/>
    <property type="project" value="UniProtKB-SubCell"/>
</dbReference>
<dbReference type="AlphaFoldDB" id="A0A543KRG4"/>
<keyword evidence="3 6" id="KW-0812">Transmembrane</keyword>
<comment type="subcellular location">
    <subcellularLocation>
        <location evidence="1">Endomembrane system</location>
        <topology evidence="1">Multi-pass membrane protein</topology>
    </subcellularLocation>
    <subcellularLocation>
        <location evidence="6">Membrane</location>
        <topology evidence="6">Multi-pass membrane protein</topology>
    </subcellularLocation>
</comment>
<comment type="caution">
    <text evidence="9">The sequence shown here is derived from an EMBL/GenBank/DDBJ whole genome shotgun (WGS) entry which is preliminary data.</text>
</comment>
<dbReference type="PRINTS" id="PR01437">
    <property type="entry name" value="NUOXDRDTASE4"/>
</dbReference>
<feature type="transmembrane region" description="Helical" evidence="7">
    <location>
        <begin position="280"/>
        <end position="302"/>
    </location>
</feature>
<dbReference type="PANTHER" id="PTHR43507">
    <property type="entry name" value="NADH-UBIQUINONE OXIDOREDUCTASE CHAIN 4"/>
    <property type="match status" value="1"/>
</dbReference>
<feature type="transmembrane region" description="Helical" evidence="7">
    <location>
        <begin position="174"/>
        <end position="192"/>
    </location>
</feature>
<evidence type="ECO:0000256" key="7">
    <source>
        <dbReference type="SAM" id="Phobius"/>
    </source>
</evidence>
<evidence type="ECO:0000256" key="2">
    <source>
        <dbReference type="ARBA" id="ARBA00009025"/>
    </source>
</evidence>
<accession>A0A543KRG4</accession>
<dbReference type="Proteomes" id="UP000315133">
    <property type="component" value="Unassembled WGS sequence"/>
</dbReference>
<dbReference type="GO" id="GO:0003954">
    <property type="term" value="F:NADH dehydrogenase activity"/>
    <property type="evidence" value="ECO:0007669"/>
    <property type="project" value="TreeGrafter"/>
</dbReference>
<evidence type="ECO:0000313" key="9">
    <source>
        <dbReference type="EMBL" id="TQM97640.1"/>
    </source>
</evidence>
<dbReference type="EMBL" id="VFPU01000001">
    <property type="protein sequence ID" value="TQM97640.1"/>
    <property type="molecule type" value="Genomic_DNA"/>
</dbReference>
<evidence type="ECO:0000256" key="3">
    <source>
        <dbReference type="ARBA" id="ARBA00022692"/>
    </source>
</evidence>
<dbReference type="PANTHER" id="PTHR43507:SF1">
    <property type="entry name" value="NADH-UBIQUINONE OXIDOREDUCTASE CHAIN 4"/>
    <property type="match status" value="1"/>
</dbReference>
<feature type="transmembrane region" description="Helical" evidence="7">
    <location>
        <begin position="502"/>
        <end position="522"/>
    </location>
</feature>
<evidence type="ECO:0000256" key="5">
    <source>
        <dbReference type="ARBA" id="ARBA00023136"/>
    </source>
</evidence>
<feature type="transmembrane region" description="Helical" evidence="7">
    <location>
        <begin position="97"/>
        <end position="117"/>
    </location>
</feature>
<dbReference type="GO" id="GO:0015990">
    <property type="term" value="P:electron transport coupled proton transport"/>
    <property type="evidence" value="ECO:0007669"/>
    <property type="project" value="TreeGrafter"/>
</dbReference>